<evidence type="ECO:0000256" key="1">
    <source>
        <dbReference type="SAM" id="Phobius"/>
    </source>
</evidence>
<proteinExistence type="predicted"/>
<dbReference type="OrthoDB" id="769130at2"/>
<comment type="caution">
    <text evidence="2">The sequence shown here is derived from an EMBL/GenBank/DDBJ whole genome shotgun (WGS) entry which is preliminary data.</text>
</comment>
<keyword evidence="1" id="KW-0472">Membrane</keyword>
<dbReference type="Proteomes" id="UP000095552">
    <property type="component" value="Unassembled WGS sequence"/>
</dbReference>
<reference evidence="2 3" key="1">
    <citation type="submission" date="2016-08" db="EMBL/GenBank/DDBJ databases">
        <title>Draft genome of Fabibacter sp. strain SK-8.</title>
        <authorList>
            <person name="Wong S.-K."/>
            <person name="Hamasaki K."/>
            <person name="Yoshizawa S."/>
        </authorList>
    </citation>
    <scope>NUCLEOTIDE SEQUENCE [LARGE SCALE GENOMIC DNA]</scope>
    <source>
        <strain evidence="2 3">SK-8</strain>
    </source>
</reference>
<evidence type="ECO:0000313" key="2">
    <source>
        <dbReference type="EMBL" id="OEK07014.1"/>
    </source>
</evidence>
<feature type="transmembrane region" description="Helical" evidence="1">
    <location>
        <begin position="117"/>
        <end position="136"/>
    </location>
</feature>
<keyword evidence="1" id="KW-1133">Transmembrane helix</keyword>
<gene>
    <name evidence="2" type="ORF">BFP71_04970</name>
</gene>
<name>A0A1E5T6J1_9BACT</name>
<dbReference type="AlphaFoldDB" id="A0A1E5T6J1"/>
<dbReference type="EMBL" id="MDGQ01000003">
    <property type="protein sequence ID" value="OEK07014.1"/>
    <property type="molecule type" value="Genomic_DNA"/>
</dbReference>
<keyword evidence="3" id="KW-1185">Reference proteome</keyword>
<protein>
    <submittedName>
        <fullName evidence="2">Uncharacterized protein</fullName>
    </submittedName>
</protein>
<dbReference type="STRING" id="1563681.BFP71_04970"/>
<organism evidence="2 3">
    <name type="scientific">Roseivirga misakiensis</name>
    <dbReference type="NCBI Taxonomy" id="1563681"/>
    <lineage>
        <taxon>Bacteria</taxon>
        <taxon>Pseudomonadati</taxon>
        <taxon>Bacteroidota</taxon>
        <taxon>Cytophagia</taxon>
        <taxon>Cytophagales</taxon>
        <taxon>Roseivirgaceae</taxon>
        <taxon>Roseivirga</taxon>
    </lineage>
</organism>
<dbReference type="RefSeq" id="WP_069834326.1">
    <property type="nucleotide sequence ID" value="NZ_MDGQ01000003.1"/>
</dbReference>
<sequence>MNYQTLIQDLEIASAKEEKSTTQKVLDTLIKIFRQLEEREIDINTINQHTTAIHNELKSDALSYGQISKLQTGLTQALLKEHGLSTKGYYQNLWMVLGMSMFGIPLGLIFGLTLGSFAFFALGLPIGMPIGIAIGMQKEKEAQNAGTVLEV</sequence>
<accession>A0A1E5T6J1</accession>
<keyword evidence="1" id="KW-0812">Transmembrane</keyword>
<evidence type="ECO:0000313" key="3">
    <source>
        <dbReference type="Proteomes" id="UP000095552"/>
    </source>
</evidence>
<feature type="transmembrane region" description="Helical" evidence="1">
    <location>
        <begin position="93"/>
        <end position="111"/>
    </location>
</feature>